<dbReference type="NCBIfam" id="TIGR01643">
    <property type="entry name" value="YD_repeat_2x"/>
    <property type="match status" value="6"/>
</dbReference>
<dbReference type="Proteomes" id="UP000232638">
    <property type="component" value="Chromosome"/>
</dbReference>
<evidence type="ECO:0000256" key="1">
    <source>
        <dbReference type="ARBA" id="ARBA00022737"/>
    </source>
</evidence>
<organism evidence="5 6">
    <name type="scientific">Candidatus Thiodictyon syntrophicum</name>
    <dbReference type="NCBI Taxonomy" id="1166950"/>
    <lineage>
        <taxon>Bacteria</taxon>
        <taxon>Pseudomonadati</taxon>
        <taxon>Pseudomonadota</taxon>
        <taxon>Gammaproteobacteria</taxon>
        <taxon>Chromatiales</taxon>
        <taxon>Chromatiaceae</taxon>
        <taxon>Thiodictyon</taxon>
    </lineage>
</organism>
<dbReference type="OrthoDB" id="6904246at2"/>
<sequence>MSSKRGWVGAALGLLIAWFSATVRAEGNVAFWSDTPVVTSGSSVSPSASPAALQAMRGLTSPVAAVPGVNRAILAPVTPFESEQAIAARLIPADLNLTVPTARSVPGAATAVGPMGLAGQEAPAGPASIVELARALRNDPDLIYEYVRNGIDYYPIWGAQKGALGAVLDNRGTAFDQAALMVSLLRQAGYTANYVKGRINLTAAQVRDWLGVDTAKVCAVINLLAQGQVPIAAVTATAAGSCPGSAAALVSIKIDHLWVKANIGGTNYYFDPSFKPHTSKAGIDLAAASGYNAATYLTQAKSGATVTASSVQALNRNVIRANLTAYATTLTNYLRANLPTAALEDVVGGTSIVPHDGRTLRQTSLPYQDTVVAVTEWTEIPAGHKPTLRLQYQGLDATFSSDAIYGKRLTISYDSANRPVLKLDGVVQGTGTAVTRGTVGSVTFTIAHGAYASTGTNQTFSQQIQAGGTFLIGNGWGPAGRGLVERYRNQLDEARAAGNTDSSEAVLGSSLAALSATWIAQVNRSDAIGDQLARTTTLLHHQVGIAGFNTASYVDLPGNMVSVVSQSADPAKETTAFFSMAMHLSIFESTTVQQTAGVSAVSTVKLIDLAAAGNQPIYDATASNYATAVKPNLVACTSRLGAFQAAVNAGHRLILPKRCDLTEGTWSGAGYFDLLIGAGGSSIGAIIGGGLAGGFSTLPQLPVVFAPNVLDNTSSPLGNYLQSTGHAFGEPIDMTKGHYLYTHQDITLGLGEFPRSLGFERLYSSGLRTQPGPLGRGWTHNFALDAGLGSDGFQGLGEDSALDAVTSIVEQRVALDLLADPAKPLDKLVIATLGQRWFGDQLLDNTVTVRQGLNGEVFVRLPDGTYNAPPGNPARLIKNPDGTYSYETRHKANLNFNTAGRLASFVDPSGLQVKFTYTGNDLTRVQNSLGRTLTLTNAAGRVTQVSDGTRTVKYAYDTSGNLVTYTDAAAKTTSFQYDLPGRLTKLYYPSNPTVAFVTNVYDSLGRVQTQSDANGQAYTYYFAGSRSEELGPLGRSLVSYPDGFGKVLRAIDPLGRVTTNRYDGQGRVIKTVLPEGNSLEYTYDDAPCASQKRCTHNRKTLTQIAKPGSGLAALTTSTTYEASFNQPASLTDPRGQRTTYTYTPQGLPLSVTQPTDAAGVAPATTYAYSSFSAAGYPTFYLPTTVTQKTSAANSVVTATAYDAANRFVPKTVTVDAGTGKLNLVTAFTYDASGNLTGVNGPRTDVPDTAAMAYDAERRLVQTTDALRKQTRHAHDADGRLVRAAAQIGTQWAVSCRTYSPSGKLTQVWGPGQTAGATTCPTAAAPVAVATYGYDALDRQVRVTLSLTPAQGGPRVTETLYNLDGSVQAIRRAVGTALAQTYATYTYTANGRQATVQDAKGNLTTDEYDGHDRKVKTLFPNPAGGGTSAATDFEQYGYDAAGNVTSLRKRSGQTVTLAYDNLDRLVSRTYPAIADNVGFAYDLLGRRTAASFANGSYSITDAFDNAGRLTSTTAGGKTLGFQYDAAGNRTRTTWPEATAFYVTTAYDALNRPTVIKESGSLALVTYAYDDLSRRTTATLGNGTATSYSYNPQSALATIAHNLTGTAQDLTYTYTRNQAGELTGHSWNNDAYQWGGAVNGTAAYIANGLNQYTKAGAATPGYDANANLTSDGTWSYGYDLDNRLKTATKTGLAATLSYDALGRLRQSAIGSAVTNLLYDGTDLVAEYDSAGNLLRRYVHGPGLDEPVVAYEGVTTANKSWLYADHLGSVVATANGAGTSTAAYSYGPFGEPNASSGVRFRYTGQQLIAQLGLYHYKARFYSPTLGRFLQTDPIGYADDLNLYAYVGNDPVNSTDPSGEFAMQAAAAIVGGVGGLVFQAGSDLIHGQVSSFSDYAGSVVGGAAGGVAATTCGPACAGAVASAASNLTAHAINGDGFHPAGLAIDSAIGAVGGKVVGAVLPTAAKSYLSNQTKGAIGEGLSALGLRATGQSYVRHAENGVGKSTFDFRLSNGTFVESKFGTSNLSSPQRTAAGNLGDDLNVHYWNYPTVSGIAAAGPAAALK</sequence>
<dbReference type="InterPro" id="IPR006530">
    <property type="entry name" value="YD"/>
</dbReference>
<evidence type="ECO:0000259" key="3">
    <source>
        <dbReference type="Pfam" id="PF20148"/>
    </source>
</evidence>
<dbReference type="Pfam" id="PF25023">
    <property type="entry name" value="TEN_YD-shell"/>
    <property type="match status" value="1"/>
</dbReference>
<feature type="domain" description="DUF6531" evidence="3">
    <location>
        <begin position="729"/>
        <end position="784"/>
    </location>
</feature>
<dbReference type="Gene3D" id="2.180.10.10">
    <property type="entry name" value="RHS repeat-associated core"/>
    <property type="match status" value="4"/>
</dbReference>
<dbReference type="NCBIfam" id="TIGR03696">
    <property type="entry name" value="Rhs_assc_core"/>
    <property type="match status" value="1"/>
</dbReference>
<dbReference type="Pfam" id="PF20148">
    <property type="entry name" value="DUF6531"/>
    <property type="match status" value="1"/>
</dbReference>
<dbReference type="KEGG" id="tsy:THSYN_16910"/>
<feature type="signal peptide" evidence="2">
    <location>
        <begin position="1"/>
        <end position="25"/>
    </location>
</feature>
<dbReference type="InterPro" id="IPR031325">
    <property type="entry name" value="RHS_repeat"/>
</dbReference>
<dbReference type="Gene3D" id="3.10.620.30">
    <property type="match status" value="1"/>
</dbReference>
<dbReference type="InterPro" id="IPR056823">
    <property type="entry name" value="TEN-like_YD-shell"/>
</dbReference>
<dbReference type="InterPro" id="IPR045351">
    <property type="entry name" value="DUF6531"/>
</dbReference>
<dbReference type="EMBL" id="CP020370">
    <property type="protein sequence ID" value="AUB82457.1"/>
    <property type="molecule type" value="Genomic_DNA"/>
</dbReference>
<evidence type="ECO:0000313" key="5">
    <source>
        <dbReference type="EMBL" id="AUB82457.1"/>
    </source>
</evidence>
<proteinExistence type="predicted"/>
<reference evidence="5 6" key="1">
    <citation type="submission" date="2017-03" db="EMBL/GenBank/DDBJ databases">
        <title>Complete genome sequence of Candidatus 'Thiodictyon syntrophicum' sp. nov. strain Cad16T, a photolithoautotroph purple sulfur bacterium isolated from an alpine meromictic lake.</title>
        <authorList>
            <person name="Luedin S.M."/>
            <person name="Pothier J.F."/>
            <person name="Danza F."/>
            <person name="Storelli N."/>
            <person name="Wittwer M."/>
            <person name="Tonolla M."/>
        </authorList>
    </citation>
    <scope>NUCLEOTIDE SEQUENCE [LARGE SCALE GENOMIC DNA]</scope>
    <source>
        <strain evidence="5 6">Cad16T</strain>
    </source>
</reference>
<dbReference type="PANTHER" id="PTHR32305">
    <property type="match status" value="1"/>
</dbReference>
<dbReference type="RefSeq" id="WP_100920185.1">
    <property type="nucleotide sequence ID" value="NZ_CP020370.1"/>
</dbReference>
<dbReference type="PANTHER" id="PTHR32305:SF15">
    <property type="entry name" value="PROTEIN RHSA-RELATED"/>
    <property type="match status" value="1"/>
</dbReference>
<dbReference type="SUPFAM" id="SSF54001">
    <property type="entry name" value="Cysteine proteinases"/>
    <property type="match status" value="1"/>
</dbReference>
<keyword evidence="2" id="KW-0732">Signal</keyword>
<dbReference type="InterPro" id="IPR022385">
    <property type="entry name" value="Rhs_assc_core"/>
</dbReference>
<name>A0A2K8UA84_9GAMM</name>
<keyword evidence="1" id="KW-0677">Repeat</keyword>
<evidence type="ECO:0000259" key="4">
    <source>
        <dbReference type="Pfam" id="PF25023"/>
    </source>
</evidence>
<gene>
    <name evidence="5" type="ORF">THSYN_16910</name>
</gene>
<protein>
    <submittedName>
        <fullName evidence="5">Rhs family protein</fullName>
    </submittedName>
</protein>
<evidence type="ECO:0000313" key="6">
    <source>
        <dbReference type="Proteomes" id="UP000232638"/>
    </source>
</evidence>
<evidence type="ECO:0000256" key="2">
    <source>
        <dbReference type="SAM" id="SignalP"/>
    </source>
</evidence>
<feature type="domain" description="Teneurin-like YD-shell" evidence="4">
    <location>
        <begin position="894"/>
        <end position="1284"/>
    </location>
</feature>
<dbReference type="InterPro" id="IPR038765">
    <property type="entry name" value="Papain-like_cys_pep_sf"/>
</dbReference>
<accession>A0A2K8UA84</accession>
<feature type="chain" id="PRO_5014978985" evidence="2">
    <location>
        <begin position="26"/>
        <end position="2058"/>
    </location>
</feature>
<dbReference type="Pfam" id="PF05593">
    <property type="entry name" value="RHS_repeat"/>
    <property type="match status" value="2"/>
</dbReference>
<dbReference type="InterPro" id="IPR050708">
    <property type="entry name" value="T6SS_VgrG/RHS"/>
</dbReference>
<keyword evidence="6" id="KW-1185">Reference proteome</keyword>